<evidence type="ECO:0000256" key="1">
    <source>
        <dbReference type="SAM" id="MobiDB-lite"/>
    </source>
</evidence>
<feature type="compositionally biased region" description="Low complexity" evidence="1">
    <location>
        <begin position="184"/>
        <end position="195"/>
    </location>
</feature>
<dbReference type="OrthoDB" id="9994138at2759"/>
<dbReference type="STRING" id="9713.A0A2U3XNJ3"/>
<evidence type="ECO:0000313" key="3">
    <source>
        <dbReference type="RefSeq" id="XP_006733045.1"/>
    </source>
</evidence>
<keyword evidence="2" id="KW-1185">Reference proteome</keyword>
<gene>
    <name evidence="3" type="primary">LOC102738568</name>
</gene>
<feature type="compositionally biased region" description="Basic and acidic residues" evidence="1">
    <location>
        <begin position="282"/>
        <end position="296"/>
    </location>
</feature>
<name>A0A2U3XNJ3_LEPWE</name>
<dbReference type="PANTHER" id="PTHR31367">
    <property type="entry name" value="CYTOSOLIC 5'-NUCLEOTIDASE 1 FAMILY MEMBER"/>
    <property type="match status" value="1"/>
</dbReference>
<dbReference type="AlphaFoldDB" id="A0A2U3XNJ3"/>
<dbReference type="GO" id="GO:0008253">
    <property type="term" value="F:5'-nucleotidase activity"/>
    <property type="evidence" value="ECO:0007669"/>
    <property type="project" value="InterPro"/>
</dbReference>
<sequence>MVTQKKKWSLLLGEISEPSSEVPLRVLRAGTKGGDRFKRYYGVESIELSDRMNGRMGELGEALHAFCVPAQNETGSRNSKDSLDTEKRKDSEKSGVRLSTQMRRAVNPNHLLRCCPMRGHSSCRRCLCAAEGTVPLGPCRTIRIYIHMCLLWEQGRQITMIRGSQELSLPKTDSRGYLVRNQWSRTSRSPSTRGPSIDEPRSKSASLKLPSSSTTSRTSSTSPSQQESLKQLSEQPSPPTPPLPSTPPMPLDSRPPTPPEPYSSSRRSTKMHENSEAWAHGIVRDIRDSTQQRDYPRTPPTEWKSYSQRRSTYSSPLDRDCLSELPRQHQQREEEEDDEEAYWASVKTLYEKIPSCSRPRPPKPKNAITIAVSSRALFNMVDGRKIYEEEGLEKYMEYQLNNENVILTPGPAFRFVKALQHVNARLRELYPNEQDLFDIVLMTNNHAQVGVRLINSVNHYGLLIDRFCLTGGKSPIGYLKAYLTNLYLSADSEKVQEAIQEGIASATMFDGAKDMAYCDTQLRVAFDGDAVLFSDESEHIAREHGLDKFFQHETMFENKPLAQGPLKGFLEDLGRLQKKFYAKDERLLCPIRTYLVTARSAASSGARVLKTLRRWGLEIDEALFLAGAPKGPILVKIRPHIFFDDHMFHIEGAQKFGTITAHVPYGISQKMNN</sequence>
<feature type="compositionally biased region" description="Basic and acidic residues" evidence="1">
    <location>
        <begin position="78"/>
        <end position="95"/>
    </location>
</feature>
<dbReference type="GO" id="GO:0046085">
    <property type="term" value="P:adenosine metabolic process"/>
    <property type="evidence" value="ECO:0007669"/>
    <property type="project" value="TreeGrafter"/>
</dbReference>
<accession>A0A2U3XNJ3</accession>
<feature type="compositionally biased region" description="Low complexity" evidence="1">
    <location>
        <begin position="203"/>
        <end position="235"/>
    </location>
</feature>
<dbReference type="GO" id="GO:0005829">
    <property type="term" value="C:cytosol"/>
    <property type="evidence" value="ECO:0007669"/>
    <property type="project" value="TreeGrafter"/>
</dbReference>
<feature type="compositionally biased region" description="Pro residues" evidence="1">
    <location>
        <begin position="236"/>
        <end position="261"/>
    </location>
</feature>
<dbReference type="GeneID" id="102738568"/>
<dbReference type="RefSeq" id="XP_006733045.1">
    <property type="nucleotide sequence ID" value="XM_006732982.2"/>
</dbReference>
<protein>
    <submittedName>
        <fullName evidence="3">Cytosolic 5'-nucleotidase 1B</fullName>
    </submittedName>
</protein>
<proteinExistence type="predicted"/>
<organism evidence="2 3">
    <name type="scientific">Leptonychotes weddellii</name>
    <name type="common">Weddell seal</name>
    <name type="synonym">Otaria weddellii</name>
    <dbReference type="NCBI Taxonomy" id="9713"/>
    <lineage>
        <taxon>Eukaryota</taxon>
        <taxon>Metazoa</taxon>
        <taxon>Chordata</taxon>
        <taxon>Craniata</taxon>
        <taxon>Vertebrata</taxon>
        <taxon>Euteleostomi</taxon>
        <taxon>Mammalia</taxon>
        <taxon>Eutheria</taxon>
        <taxon>Laurasiatheria</taxon>
        <taxon>Carnivora</taxon>
        <taxon>Caniformia</taxon>
        <taxon>Pinnipedia</taxon>
        <taxon>Phocidae</taxon>
        <taxon>Monachinae</taxon>
        <taxon>Lobodontini</taxon>
        <taxon>Leptonychotes</taxon>
    </lineage>
</organism>
<evidence type="ECO:0000313" key="2">
    <source>
        <dbReference type="Proteomes" id="UP000245341"/>
    </source>
</evidence>
<reference evidence="3" key="1">
    <citation type="submission" date="2025-08" db="UniProtKB">
        <authorList>
            <consortium name="RefSeq"/>
        </authorList>
    </citation>
    <scope>IDENTIFICATION</scope>
    <source>
        <tissue evidence="3">Liver</tissue>
    </source>
</reference>
<dbReference type="PANTHER" id="PTHR31367:SF0">
    <property type="entry name" value="CYTOSOLIC 5'-NUCLEOTIDASE 1B"/>
    <property type="match status" value="1"/>
</dbReference>
<feature type="compositionally biased region" description="Polar residues" evidence="1">
    <location>
        <begin position="304"/>
        <end position="315"/>
    </location>
</feature>
<dbReference type="GO" id="GO:0000166">
    <property type="term" value="F:nucleotide binding"/>
    <property type="evidence" value="ECO:0007669"/>
    <property type="project" value="InterPro"/>
</dbReference>
<dbReference type="KEGG" id="lww:102738568"/>
<dbReference type="InterPro" id="IPR010394">
    <property type="entry name" value="5-nucleotidase"/>
</dbReference>
<dbReference type="GO" id="GO:0000287">
    <property type="term" value="F:magnesium ion binding"/>
    <property type="evidence" value="ECO:0007669"/>
    <property type="project" value="InterPro"/>
</dbReference>
<dbReference type="GO" id="GO:0009117">
    <property type="term" value="P:nucleotide metabolic process"/>
    <property type="evidence" value="ECO:0007669"/>
    <property type="project" value="InterPro"/>
</dbReference>
<feature type="region of interest" description="Disordered" evidence="1">
    <location>
        <begin position="178"/>
        <end position="320"/>
    </location>
</feature>
<feature type="region of interest" description="Disordered" evidence="1">
    <location>
        <begin position="72"/>
        <end position="99"/>
    </location>
</feature>
<dbReference type="Pfam" id="PF06189">
    <property type="entry name" value="5-nucleotidase"/>
    <property type="match status" value="1"/>
</dbReference>
<dbReference type="Proteomes" id="UP000245341">
    <property type="component" value="Unplaced"/>
</dbReference>